<comment type="caution">
    <text evidence="1">The sequence shown here is derived from an EMBL/GenBank/DDBJ whole genome shotgun (WGS) entry which is preliminary data.</text>
</comment>
<gene>
    <name evidence="1" type="ORF">BET01_12840</name>
</gene>
<evidence type="ECO:0000313" key="1">
    <source>
        <dbReference type="EMBL" id="RKD34038.1"/>
    </source>
</evidence>
<keyword evidence="2" id="KW-1185">Reference proteome</keyword>
<dbReference type="AlphaFoldDB" id="A0A419T982"/>
<sequence length="64" mass="7304">MNRGNLKAVSIFKEKGSDFNERFTSSILTFLGSNDYIIKDSKAIKSRSVGSEQIEDERERKNDC</sequence>
<dbReference type="EMBL" id="MCIA01000003">
    <property type="protein sequence ID" value="RKD34038.1"/>
    <property type="molecule type" value="Genomic_DNA"/>
</dbReference>
<accession>A0A419T982</accession>
<dbReference type="Proteomes" id="UP000284277">
    <property type="component" value="Unassembled WGS sequence"/>
</dbReference>
<protein>
    <submittedName>
        <fullName evidence="1">Uncharacterized protein</fullName>
    </submittedName>
</protein>
<organism evidence="1 2">
    <name type="scientific">Lacrimispora algidixylanolytica</name>
    <dbReference type="NCBI Taxonomy" id="94868"/>
    <lineage>
        <taxon>Bacteria</taxon>
        <taxon>Bacillati</taxon>
        <taxon>Bacillota</taxon>
        <taxon>Clostridia</taxon>
        <taxon>Lachnospirales</taxon>
        <taxon>Lachnospiraceae</taxon>
        <taxon>Lacrimispora</taxon>
    </lineage>
</organism>
<proteinExistence type="predicted"/>
<evidence type="ECO:0000313" key="2">
    <source>
        <dbReference type="Proteomes" id="UP000284277"/>
    </source>
</evidence>
<reference evidence="1 2" key="1">
    <citation type="submission" date="2016-08" db="EMBL/GenBank/DDBJ databases">
        <title>A new outlook on sporulation: Clostridium algidixylanolyticum.</title>
        <authorList>
            <person name="Poppleton D.I."/>
            <person name="Gribaldo S."/>
        </authorList>
    </citation>
    <scope>NUCLEOTIDE SEQUENCE [LARGE SCALE GENOMIC DNA]</scope>
    <source>
        <strain evidence="1 2">SPL73</strain>
    </source>
</reference>
<name>A0A419T982_9FIRM</name>